<sequence length="47" mass="5062">MIIPGAAGHVAEAARETRRPATLVDADHRALINAAYRPLIDAAYQPH</sequence>
<comment type="caution">
    <text evidence="1">The sequence shown here is derived from an EMBL/GenBank/DDBJ whole genome shotgun (WGS) entry which is preliminary data.</text>
</comment>
<protein>
    <submittedName>
        <fullName evidence="1">Uncharacterized protein</fullName>
    </submittedName>
</protein>
<reference evidence="2" key="1">
    <citation type="journal article" date="2019" name="Int. J. Syst. Evol. Microbiol.">
        <title>The Global Catalogue of Microorganisms (GCM) 10K type strain sequencing project: providing services to taxonomists for standard genome sequencing and annotation.</title>
        <authorList>
            <consortium name="The Broad Institute Genomics Platform"/>
            <consortium name="The Broad Institute Genome Sequencing Center for Infectious Disease"/>
            <person name="Wu L."/>
            <person name="Ma J."/>
        </authorList>
    </citation>
    <scope>NUCLEOTIDE SEQUENCE [LARGE SCALE GENOMIC DNA]</scope>
    <source>
        <strain evidence="2">TBRC 5832</strain>
    </source>
</reference>
<proteinExistence type="predicted"/>
<dbReference type="RefSeq" id="WP_378071769.1">
    <property type="nucleotide sequence ID" value="NZ_JBHSBL010000026.1"/>
</dbReference>
<dbReference type="EMBL" id="JBHSBL010000026">
    <property type="protein sequence ID" value="MFC4070893.1"/>
    <property type="molecule type" value="Genomic_DNA"/>
</dbReference>
<keyword evidence="2" id="KW-1185">Reference proteome</keyword>
<name>A0ABV8J2V3_9ACTN</name>
<organism evidence="1 2">
    <name type="scientific">Actinoplanes subglobosus</name>
    <dbReference type="NCBI Taxonomy" id="1547892"/>
    <lineage>
        <taxon>Bacteria</taxon>
        <taxon>Bacillati</taxon>
        <taxon>Actinomycetota</taxon>
        <taxon>Actinomycetes</taxon>
        <taxon>Micromonosporales</taxon>
        <taxon>Micromonosporaceae</taxon>
        <taxon>Actinoplanes</taxon>
    </lineage>
</organism>
<dbReference type="Proteomes" id="UP001595867">
    <property type="component" value="Unassembled WGS sequence"/>
</dbReference>
<evidence type="ECO:0000313" key="1">
    <source>
        <dbReference type="EMBL" id="MFC4070893.1"/>
    </source>
</evidence>
<accession>A0ABV8J2V3</accession>
<evidence type="ECO:0000313" key="2">
    <source>
        <dbReference type="Proteomes" id="UP001595867"/>
    </source>
</evidence>
<gene>
    <name evidence="1" type="ORF">ACFO0C_38700</name>
</gene>